<dbReference type="Pfam" id="PF02653">
    <property type="entry name" value="BPD_transp_2"/>
    <property type="match status" value="1"/>
</dbReference>
<protein>
    <submittedName>
        <fullName evidence="11">Branched-chain amino acid ABC transporter permease</fullName>
    </submittedName>
</protein>
<keyword evidence="6" id="KW-0029">Amino-acid transport</keyword>
<dbReference type="AlphaFoldDB" id="A0A7C1FMM4"/>
<feature type="transmembrane region" description="Helical" evidence="10">
    <location>
        <begin position="224"/>
        <end position="242"/>
    </location>
</feature>
<comment type="subcellular location">
    <subcellularLocation>
        <location evidence="1">Cell membrane</location>
        <topology evidence="1">Multi-pass membrane protein</topology>
    </subcellularLocation>
</comment>
<feature type="transmembrane region" description="Helical" evidence="10">
    <location>
        <begin position="99"/>
        <end position="119"/>
    </location>
</feature>
<evidence type="ECO:0000313" key="11">
    <source>
        <dbReference type="EMBL" id="HDX32733.1"/>
    </source>
</evidence>
<keyword evidence="5 10" id="KW-0812">Transmembrane</keyword>
<keyword evidence="3" id="KW-1003">Cell membrane</keyword>
<evidence type="ECO:0000256" key="4">
    <source>
        <dbReference type="ARBA" id="ARBA00022519"/>
    </source>
</evidence>
<evidence type="ECO:0000256" key="10">
    <source>
        <dbReference type="SAM" id="Phobius"/>
    </source>
</evidence>
<dbReference type="GO" id="GO:0015192">
    <property type="term" value="F:L-phenylalanine transmembrane transporter activity"/>
    <property type="evidence" value="ECO:0007669"/>
    <property type="project" value="TreeGrafter"/>
</dbReference>
<accession>A0A7C1FMM4</accession>
<evidence type="ECO:0000256" key="9">
    <source>
        <dbReference type="ARBA" id="ARBA00037998"/>
    </source>
</evidence>
<evidence type="ECO:0000256" key="3">
    <source>
        <dbReference type="ARBA" id="ARBA00022475"/>
    </source>
</evidence>
<organism evidence="11">
    <name type="scientific">Caldilinea aerophila</name>
    <dbReference type="NCBI Taxonomy" id="133453"/>
    <lineage>
        <taxon>Bacteria</taxon>
        <taxon>Bacillati</taxon>
        <taxon>Chloroflexota</taxon>
        <taxon>Caldilineae</taxon>
        <taxon>Caldilineales</taxon>
        <taxon>Caldilineaceae</taxon>
        <taxon>Caldilinea</taxon>
    </lineage>
</organism>
<evidence type="ECO:0000256" key="5">
    <source>
        <dbReference type="ARBA" id="ARBA00022692"/>
    </source>
</evidence>
<dbReference type="GO" id="GO:0015190">
    <property type="term" value="F:L-leucine transmembrane transporter activity"/>
    <property type="evidence" value="ECO:0007669"/>
    <property type="project" value="TreeGrafter"/>
</dbReference>
<evidence type="ECO:0000256" key="6">
    <source>
        <dbReference type="ARBA" id="ARBA00022970"/>
    </source>
</evidence>
<dbReference type="InterPro" id="IPR001851">
    <property type="entry name" value="ABC_transp_permease"/>
</dbReference>
<dbReference type="GO" id="GO:0015188">
    <property type="term" value="F:L-isoleucine transmembrane transporter activity"/>
    <property type="evidence" value="ECO:0007669"/>
    <property type="project" value="TreeGrafter"/>
</dbReference>
<feature type="transmembrane region" description="Helical" evidence="10">
    <location>
        <begin position="20"/>
        <end position="38"/>
    </location>
</feature>
<name>A0A7C1FMM4_9CHLR</name>
<sequence>MFTPTYIAQQIINGVNLGSMYALIAIGLTMVYGLLRLINFAHGDLLMLGAYLGLLLVSATLTPLILTLFIPMLAIGFVGILVERLAYRPLRGAPEVTMLITSLAVSSIIENSMVMTVTAQPRAFNLPAGVNQLHTVAGVSFSTLDALTVGLSVALMTALTFYVRNTRTGIAMRAAAENLRAARLMGIDINRVVMIAFFLGSMLAAAAGWLWAAKYSTVEPFMGFLPGLKAFVAAVIGGIGVIPGAVLGGYLLGFAEIFFVGFLPPAFSGYRDAFVFALLLLILLIRPNGILGTSTEERA</sequence>
<evidence type="ECO:0000256" key="7">
    <source>
        <dbReference type="ARBA" id="ARBA00022989"/>
    </source>
</evidence>
<dbReference type="PANTHER" id="PTHR11795:SF371">
    <property type="entry name" value="HIGH-AFFINITY BRANCHED-CHAIN AMINO ACID TRANSPORT SYSTEM PERMEASE PROTEIN LIVH"/>
    <property type="match status" value="1"/>
</dbReference>
<evidence type="ECO:0000256" key="8">
    <source>
        <dbReference type="ARBA" id="ARBA00023136"/>
    </source>
</evidence>
<dbReference type="EMBL" id="DSMG01000152">
    <property type="protein sequence ID" value="HDX32733.1"/>
    <property type="molecule type" value="Genomic_DNA"/>
</dbReference>
<gene>
    <name evidence="11" type="ORF">ENQ20_14780</name>
</gene>
<dbReference type="InterPro" id="IPR052157">
    <property type="entry name" value="BCAA_transport_permease"/>
</dbReference>
<dbReference type="GO" id="GO:0015808">
    <property type="term" value="P:L-alanine transport"/>
    <property type="evidence" value="ECO:0007669"/>
    <property type="project" value="TreeGrafter"/>
</dbReference>
<feature type="transmembrane region" description="Helical" evidence="10">
    <location>
        <begin position="192"/>
        <end position="212"/>
    </location>
</feature>
<comment type="caution">
    <text evidence="11">The sequence shown here is derived from an EMBL/GenBank/DDBJ whole genome shotgun (WGS) entry which is preliminary data.</text>
</comment>
<proteinExistence type="inferred from homology"/>
<evidence type="ECO:0000256" key="2">
    <source>
        <dbReference type="ARBA" id="ARBA00022448"/>
    </source>
</evidence>
<reference evidence="11" key="1">
    <citation type="journal article" date="2020" name="mSystems">
        <title>Genome- and Community-Level Interaction Insights into Carbon Utilization and Element Cycling Functions of Hydrothermarchaeota in Hydrothermal Sediment.</title>
        <authorList>
            <person name="Zhou Z."/>
            <person name="Liu Y."/>
            <person name="Xu W."/>
            <person name="Pan J."/>
            <person name="Luo Z.H."/>
            <person name="Li M."/>
        </authorList>
    </citation>
    <scope>NUCLEOTIDE SEQUENCE [LARGE SCALE GENOMIC DNA]</scope>
    <source>
        <strain evidence="11">SpSt-289</strain>
    </source>
</reference>
<dbReference type="GO" id="GO:0005886">
    <property type="term" value="C:plasma membrane"/>
    <property type="evidence" value="ECO:0007669"/>
    <property type="project" value="UniProtKB-SubCell"/>
</dbReference>
<feature type="transmembrane region" description="Helical" evidence="10">
    <location>
        <begin position="45"/>
        <end position="62"/>
    </location>
</feature>
<feature type="transmembrane region" description="Helical" evidence="10">
    <location>
        <begin position="139"/>
        <end position="163"/>
    </location>
</feature>
<keyword evidence="2" id="KW-0813">Transport</keyword>
<dbReference type="CDD" id="cd06582">
    <property type="entry name" value="TM_PBP1_LivH_like"/>
    <property type="match status" value="1"/>
</dbReference>
<dbReference type="GO" id="GO:0005304">
    <property type="term" value="F:L-valine transmembrane transporter activity"/>
    <property type="evidence" value="ECO:0007669"/>
    <property type="project" value="TreeGrafter"/>
</dbReference>
<keyword evidence="7 10" id="KW-1133">Transmembrane helix</keyword>
<keyword evidence="4" id="KW-0997">Cell inner membrane</keyword>
<keyword evidence="8 10" id="KW-0472">Membrane</keyword>
<evidence type="ECO:0000256" key="1">
    <source>
        <dbReference type="ARBA" id="ARBA00004651"/>
    </source>
</evidence>
<comment type="similarity">
    <text evidence="9">Belongs to the binding-protein-dependent transport system permease family. LivHM subfamily.</text>
</comment>
<dbReference type="GO" id="GO:0042941">
    <property type="term" value="P:D-alanine transmembrane transport"/>
    <property type="evidence" value="ECO:0007669"/>
    <property type="project" value="TreeGrafter"/>
</dbReference>
<dbReference type="PANTHER" id="PTHR11795">
    <property type="entry name" value="BRANCHED-CHAIN AMINO ACID TRANSPORT SYSTEM PERMEASE PROTEIN LIVH"/>
    <property type="match status" value="1"/>
</dbReference>
<feature type="transmembrane region" description="Helical" evidence="10">
    <location>
        <begin position="273"/>
        <end position="291"/>
    </location>
</feature>
<dbReference type="GO" id="GO:1903806">
    <property type="term" value="P:L-isoleucine import across plasma membrane"/>
    <property type="evidence" value="ECO:0007669"/>
    <property type="project" value="TreeGrafter"/>
</dbReference>